<dbReference type="EMBL" id="ML986524">
    <property type="protein sequence ID" value="KAF2272210.1"/>
    <property type="molecule type" value="Genomic_DNA"/>
</dbReference>
<keyword evidence="3" id="KW-1185">Reference proteome</keyword>
<reference evidence="2" key="1">
    <citation type="journal article" date="2020" name="Stud. Mycol.">
        <title>101 Dothideomycetes genomes: a test case for predicting lifestyles and emergence of pathogens.</title>
        <authorList>
            <person name="Haridas S."/>
            <person name="Albert R."/>
            <person name="Binder M."/>
            <person name="Bloem J."/>
            <person name="Labutti K."/>
            <person name="Salamov A."/>
            <person name="Andreopoulos B."/>
            <person name="Baker S."/>
            <person name="Barry K."/>
            <person name="Bills G."/>
            <person name="Bluhm B."/>
            <person name="Cannon C."/>
            <person name="Castanera R."/>
            <person name="Culley D."/>
            <person name="Daum C."/>
            <person name="Ezra D."/>
            <person name="Gonzalez J."/>
            <person name="Henrissat B."/>
            <person name="Kuo A."/>
            <person name="Liang C."/>
            <person name="Lipzen A."/>
            <person name="Lutzoni F."/>
            <person name="Magnuson J."/>
            <person name="Mondo S."/>
            <person name="Nolan M."/>
            <person name="Ohm R."/>
            <person name="Pangilinan J."/>
            <person name="Park H.-J."/>
            <person name="Ramirez L."/>
            <person name="Alfaro M."/>
            <person name="Sun H."/>
            <person name="Tritt A."/>
            <person name="Yoshinaga Y."/>
            <person name="Zwiers L.-H."/>
            <person name="Turgeon B."/>
            <person name="Goodwin S."/>
            <person name="Spatafora J."/>
            <person name="Crous P."/>
            <person name="Grigoriev I."/>
        </authorList>
    </citation>
    <scope>NUCLEOTIDE SEQUENCE</scope>
    <source>
        <strain evidence="2">CBS 379.55</strain>
    </source>
</reference>
<name>A0A6A6J6K9_WESOR</name>
<feature type="transmembrane region" description="Helical" evidence="1">
    <location>
        <begin position="6"/>
        <end position="28"/>
    </location>
</feature>
<evidence type="ECO:0000313" key="3">
    <source>
        <dbReference type="Proteomes" id="UP000800097"/>
    </source>
</evidence>
<proteinExistence type="predicted"/>
<dbReference type="RefSeq" id="XP_033649749.1">
    <property type="nucleotide sequence ID" value="XM_033799275.1"/>
</dbReference>
<gene>
    <name evidence="2" type="ORF">EI97DRAFT_437104</name>
</gene>
<keyword evidence="1" id="KW-0812">Transmembrane</keyword>
<sequence>MAGFPAVGSGGAVLLLCVWHLRMIFLLNDFGSPYRLGRGGAQADYICARERRARTSLCDWIRRC</sequence>
<accession>A0A6A6J6K9</accession>
<dbReference type="GeneID" id="54552450"/>
<evidence type="ECO:0000256" key="1">
    <source>
        <dbReference type="SAM" id="Phobius"/>
    </source>
</evidence>
<keyword evidence="1" id="KW-1133">Transmembrane helix</keyword>
<protein>
    <submittedName>
        <fullName evidence="2">Uncharacterized protein</fullName>
    </submittedName>
</protein>
<keyword evidence="1" id="KW-0472">Membrane</keyword>
<dbReference type="AlphaFoldDB" id="A0A6A6J6K9"/>
<evidence type="ECO:0000313" key="2">
    <source>
        <dbReference type="EMBL" id="KAF2272210.1"/>
    </source>
</evidence>
<organism evidence="2 3">
    <name type="scientific">Westerdykella ornata</name>
    <dbReference type="NCBI Taxonomy" id="318751"/>
    <lineage>
        <taxon>Eukaryota</taxon>
        <taxon>Fungi</taxon>
        <taxon>Dikarya</taxon>
        <taxon>Ascomycota</taxon>
        <taxon>Pezizomycotina</taxon>
        <taxon>Dothideomycetes</taxon>
        <taxon>Pleosporomycetidae</taxon>
        <taxon>Pleosporales</taxon>
        <taxon>Sporormiaceae</taxon>
        <taxon>Westerdykella</taxon>
    </lineage>
</organism>
<dbReference type="Proteomes" id="UP000800097">
    <property type="component" value="Unassembled WGS sequence"/>
</dbReference>